<dbReference type="OrthoDB" id="2102561at2759"/>
<evidence type="ECO:0000256" key="4">
    <source>
        <dbReference type="RuleBase" id="RU000363"/>
    </source>
</evidence>
<gene>
    <name evidence="5" type="ORF">L207DRAFT_548602</name>
</gene>
<dbReference type="InterPro" id="IPR002347">
    <property type="entry name" value="SDR_fam"/>
</dbReference>
<evidence type="ECO:0000256" key="2">
    <source>
        <dbReference type="ARBA" id="ARBA00022857"/>
    </source>
</evidence>
<sequence>MAQPSKQQKKTVLITGCSDGGLGAALAIAYHSSGHRVFATARTPSKMAFLTSLGIETLPLDVLSEESITACVSSVSKLTGGTLNVLLNNAGAQYNMPISDLSIPEAKKIFDLNVWSCIAVIQAFLPLLMEAKNGAMVVNHTSVGSIAGLPFQAAYNASKAALAMFSDILRLELQAFGIKVVDLKTGGVKSNILANLTHTELPSDSIYAPAREEAERMLSGEKLGALKGTFVDADVWAKGVVKDLTKANPPYQIWRGGSAWLGRLGALLPVGMFDGELKKITGLDDVIRKIGEAKVNTAASEP</sequence>
<organism evidence="5 6">
    <name type="scientific">Hyaloscypha variabilis (strain UAMH 11265 / GT02V1 / F)</name>
    <name type="common">Meliniomyces variabilis</name>
    <dbReference type="NCBI Taxonomy" id="1149755"/>
    <lineage>
        <taxon>Eukaryota</taxon>
        <taxon>Fungi</taxon>
        <taxon>Dikarya</taxon>
        <taxon>Ascomycota</taxon>
        <taxon>Pezizomycotina</taxon>
        <taxon>Leotiomycetes</taxon>
        <taxon>Helotiales</taxon>
        <taxon>Hyaloscyphaceae</taxon>
        <taxon>Hyaloscypha</taxon>
        <taxon>Hyaloscypha variabilis</taxon>
    </lineage>
</organism>
<evidence type="ECO:0000313" key="6">
    <source>
        <dbReference type="Proteomes" id="UP000235786"/>
    </source>
</evidence>
<evidence type="ECO:0000256" key="3">
    <source>
        <dbReference type="ARBA" id="ARBA00023002"/>
    </source>
</evidence>
<dbReference type="AlphaFoldDB" id="A0A2J6R0R8"/>
<accession>A0A2J6R0R8</accession>
<dbReference type="GO" id="GO:0005783">
    <property type="term" value="C:endoplasmic reticulum"/>
    <property type="evidence" value="ECO:0007669"/>
    <property type="project" value="TreeGrafter"/>
</dbReference>
<dbReference type="GO" id="GO:0000140">
    <property type="term" value="F:acylglycerone-phosphate reductase (NADP+) activity"/>
    <property type="evidence" value="ECO:0007669"/>
    <property type="project" value="TreeGrafter"/>
</dbReference>
<keyword evidence="6" id="KW-1185">Reference proteome</keyword>
<keyword evidence="2" id="KW-0521">NADP</keyword>
<name>A0A2J6R0R8_HYAVF</name>
<dbReference type="STRING" id="1149755.A0A2J6R0R8"/>
<proteinExistence type="inferred from homology"/>
<dbReference type="PRINTS" id="PR00081">
    <property type="entry name" value="GDHRDH"/>
</dbReference>
<dbReference type="GO" id="GO:0004806">
    <property type="term" value="F:triacylglycerol lipase activity"/>
    <property type="evidence" value="ECO:0007669"/>
    <property type="project" value="TreeGrafter"/>
</dbReference>
<protein>
    <submittedName>
        <fullName evidence="5">NAD(P)-binding protein</fullName>
    </submittedName>
</protein>
<reference evidence="5 6" key="1">
    <citation type="submission" date="2016-04" db="EMBL/GenBank/DDBJ databases">
        <title>A degradative enzymes factory behind the ericoid mycorrhizal symbiosis.</title>
        <authorList>
            <consortium name="DOE Joint Genome Institute"/>
            <person name="Martino E."/>
            <person name="Morin E."/>
            <person name="Grelet G."/>
            <person name="Kuo A."/>
            <person name="Kohler A."/>
            <person name="Daghino S."/>
            <person name="Barry K."/>
            <person name="Choi C."/>
            <person name="Cichocki N."/>
            <person name="Clum A."/>
            <person name="Copeland A."/>
            <person name="Hainaut M."/>
            <person name="Haridas S."/>
            <person name="Labutti K."/>
            <person name="Lindquist E."/>
            <person name="Lipzen A."/>
            <person name="Khouja H.-R."/>
            <person name="Murat C."/>
            <person name="Ohm R."/>
            <person name="Olson A."/>
            <person name="Spatafora J."/>
            <person name="Veneault-Fourrey C."/>
            <person name="Henrissat B."/>
            <person name="Grigoriev I."/>
            <person name="Martin F."/>
            <person name="Perotto S."/>
        </authorList>
    </citation>
    <scope>NUCLEOTIDE SEQUENCE [LARGE SCALE GENOMIC DNA]</scope>
    <source>
        <strain evidence="5 6">F</strain>
    </source>
</reference>
<dbReference type="PANTHER" id="PTHR44169">
    <property type="entry name" value="NADPH-DEPENDENT 1-ACYLDIHYDROXYACETONE PHOSPHATE REDUCTASE"/>
    <property type="match status" value="1"/>
</dbReference>
<evidence type="ECO:0000313" key="5">
    <source>
        <dbReference type="EMBL" id="PMD32112.1"/>
    </source>
</evidence>
<keyword evidence="3" id="KW-0560">Oxidoreductase</keyword>
<dbReference type="InterPro" id="IPR036291">
    <property type="entry name" value="NAD(P)-bd_dom_sf"/>
</dbReference>
<dbReference type="GO" id="GO:0019433">
    <property type="term" value="P:triglyceride catabolic process"/>
    <property type="evidence" value="ECO:0007669"/>
    <property type="project" value="TreeGrafter"/>
</dbReference>
<dbReference type="Proteomes" id="UP000235786">
    <property type="component" value="Unassembled WGS sequence"/>
</dbReference>
<dbReference type="EMBL" id="KZ613960">
    <property type="protein sequence ID" value="PMD32112.1"/>
    <property type="molecule type" value="Genomic_DNA"/>
</dbReference>
<evidence type="ECO:0000256" key="1">
    <source>
        <dbReference type="ARBA" id="ARBA00006484"/>
    </source>
</evidence>
<dbReference type="GO" id="GO:0006654">
    <property type="term" value="P:phosphatidic acid biosynthetic process"/>
    <property type="evidence" value="ECO:0007669"/>
    <property type="project" value="TreeGrafter"/>
</dbReference>
<dbReference type="PROSITE" id="PS00061">
    <property type="entry name" value="ADH_SHORT"/>
    <property type="match status" value="1"/>
</dbReference>
<dbReference type="PRINTS" id="PR00080">
    <property type="entry name" value="SDRFAMILY"/>
</dbReference>
<dbReference type="PANTHER" id="PTHR44169:SF6">
    <property type="entry name" value="NADPH-DEPENDENT 1-ACYLDIHYDROXYACETONE PHOSPHATE REDUCTASE"/>
    <property type="match status" value="1"/>
</dbReference>
<dbReference type="Gene3D" id="3.40.50.720">
    <property type="entry name" value="NAD(P)-binding Rossmann-like Domain"/>
    <property type="match status" value="1"/>
</dbReference>
<dbReference type="CDD" id="cd05374">
    <property type="entry name" value="17beta-HSD-like_SDR_c"/>
    <property type="match status" value="1"/>
</dbReference>
<dbReference type="Pfam" id="PF00106">
    <property type="entry name" value="adh_short"/>
    <property type="match status" value="1"/>
</dbReference>
<comment type="similarity">
    <text evidence="1 4">Belongs to the short-chain dehydrogenases/reductases (SDR) family.</text>
</comment>
<dbReference type="InterPro" id="IPR020904">
    <property type="entry name" value="Sc_DH/Rdtase_CS"/>
</dbReference>
<dbReference type="SUPFAM" id="SSF51735">
    <property type="entry name" value="NAD(P)-binding Rossmann-fold domains"/>
    <property type="match status" value="1"/>
</dbReference>
<dbReference type="GO" id="GO:0005811">
    <property type="term" value="C:lipid droplet"/>
    <property type="evidence" value="ECO:0007669"/>
    <property type="project" value="TreeGrafter"/>
</dbReference>